<dbReference type="EMBL" id="JASNJE010000033">
    <property type="protein sequence ID" value="MDK3075275.1"/>
    <property type="molecule type" value="Genomic_DNA"/>
</dbReference>
<evidence type="ECO:0000256" key="1">
    <source>
        <dbReference type="SAM" id="MobiDB-lite"/>
    </source>
</evidence>
<evidence type="ECO:0008006" key="4">
    <source>
        <dbReference type="Google" id="ProtNLM"/>
    </source>
</evidence>
<protein>
    <recommendedName>
        <fullName evidence="4">Interaptin</fullName>
    </recommendedName>
</protein>
<feature type="region of interest" description="Disordered" evidence="1">
    <location>
        <begin position="1157"/>
        <end position="1185"/>
    </location>
</feature>
<gene>
    <name evidence="2" type="ORF">QO034_19520</name>
</gene>
<evidence type="ECO:0000313" key="2">
    <source>
        <dbReference type="EMBL" id="MDK3075275.1"/>
    </source>
</evidence>
<proteinExistence type="predicted"/>
<keyword evidence="3" id="KW-1185">Reference proteome</keyword>
<dbReference type="RefSeq" id="WP_284487203.1">
    <property type="nucleotide sequence ID" value="NZ_JASNJE010000033.1"/>
</dbReference>
<dbReference type="Proteomes" id="UP001227126">
    <property type="component" value="Unassembled WGS sequence"/>
</dbReference>
<reference evidence="2 3" key="1">
    <citation type="submission" date="2023-05" db="EMBL/GenBank/DDBJ databases">
        <title>Sedimentitalea sp. nov. JM2-8.</title>
        <authorList>
            <person name="Huang J."/>
        </authorList>
    </citation>
    <scope>NUCLEOTIDE SEQUENCE [LARGE SCALE GENOMIC DNA]</scope>
    <source>
        <strain evidence="2 3">JM2-8</strain>
    </source>
</reference>
<sequence length="1297" mass="138631">MLDTLAKWIAQCAANPHIAFYEEDFVDVHQRLAAAGGSDSGIEAEAKELIRIVKSIDKKHVEAVARIRAAAGMQPLQVSFKGASQLGEATGTEFADAVRVFNEAFAALPGEDPRALDIGSRASAPLAAETPKDKQGAVALLSGLQAEASKLTTTIGEEHKSAVGLYQEAMKALPPEEARVQHLASRAEGPLGATLAKDQASATRTLTELTEEAGSLVKDLIEEHPEAVRLFQEAVSALPSADLRRQNLESRATSALKATEAKDVPAAVVTLSVLIEEARKLDATMVKELADAVREFQDAVKPLPADDTRVKAILDKSNDPISKTTAKDSADAIKALNDLKPEIEQAKLAIADDKTKMLEALALLTNPDGATEAEQNGMKAERDRAATAMSGDWPSPADFAKAQRACDALATLIRTAEKVSALAAKSPKAAAKARESLASFDAIIGEEGVTPELVAKINENLTQAREDKSAAISEWHKAKALPEDNEEQIAAKELAVKAAVADYRVALQAEKDASKINNAIIAKEKLSQSLAFGPLAPDAGRPFKDSSAEKLIAAYQKDPLLADSVIDLAQRSRDPDQIAKVIAPICNQVARGFKAGGKSMSEENARIYAENLLKSGDHIGPDFYAGIDSYLKSGRQFETGTLGPLAGTFPELATERSKALGGAMLAEDGTFDPTSDKAKNAIADLMYNPDILRNATPSLALHAFETQKALQNGATKNACEAVINGVKTPSNSAGTNLVCKTMGVTAPLTDTDARQAVLSAFFTPMDQGPVGSCFTTAPARRLRHEKPEEALKGFAEIAGKGTFTSATGLKVPAVTKLNEGGNPLIQSWEFSVASAAATQTGSRERNTLRRNLFTPNGLGKVIESVAGTDELKTRAAQANLRMAIGSDFNFQYDPTSKITDSSDGSSSTGRYRIQPVDAFGAPKGDPITTKEQFIAEMTESALKALSVDKTSTEGLAIIAHIKSDAFINAVCPGKYKPWELTSGGMELDPTKALFGGSPATETVVGAIPDKNAPPNEGARTKEVLTGLVDLVSGSTEQFINIGTSGIHSFNALPSAKSRPGEHTMQDLHGATPAETATNIQTKVIDPGKAISDKTLSAERAAHLYDKKIKEMLANESDEALRDELSKAAKTERPKTDLKPAEILAAVARASKEFDKKRARRAADKWKAAQKTPQEKADEWKLEQEKNGATVSTTALENKVREEQLAAVDEFRKKLAKMVDAFEKSTNDAMLSELANDLGSPQVLVADTNWGDERTHTFFVAMPDPTTGELRLWRKKEPGGELTPEDRKWIDTLWDKTE</sequence>
<comment type="caution">
    <text evidence="2">The sequence shown here is derived from an EMBL/GenBank/DDBJ whole genome shotgun (WGS) entry which is preliminary data.</text>
</comment>
<accession>A0ABT7FJV9</accession>
<organism evidence="2 3">
    <name type="scientific">Sedimentitalea xiamensis</name>
    <dbReference type="NCBI Taxonomy" id="3050037"/>
    <lineage>
        <taxon>Bacteria</taxon>
        <taxon>Pseudomonadati</taxon>
        <taxon>Pseudomonadota</taxon>
        <taxon>Alphaproteobacteria</taxon>
        <taxon>Rhodobacterales</taxon>
        <taxon>Paracoccaceae</taxon>
        <taxon>Sedimentitalea</taxon>
    </lineage>
</organism>
<evidence type="ECO:0000313" key="3">
    <source>
        <dbReference type="Proteomes" id="UP001227126"/>
    </source>
</evidence>
<name>A0ABT7FJV9_9RHOB</name>